<evidence type="ECO:0000259" key="3">
    <source>
        <dbReference type="Pfam" id="PF00501"/>
    </source>
</evidence>
<evidence type="ECO:0000313" key="5">
    <source>
        <dbReference type="EMBL" id="MBB5896223.1"/>
    </source>
</evidence>
<dbReference type="InterPro" id="IPR045851">
    <property type="entry name" value="AMP-bd_C_sf"/>
</dbReference>
<dbReference type="PROSITE" id="PS00455">
    <property type="entry name" value="AMP_BINDING"/>
    <property type="match status" value="1"/>
</dbReference>
<accession>A0A7W9KPU0</accession>
<dbReference type="GO" id="GO:0031956">
    <property type="term" value="F:medium-chain fatty acid-CoA ligase activity"/>
    <property type="evidence" value="ECO:0007669"/>
    <property type="project" value="TreeGrafter"/>
</dbReference>
<proteinExistence type="inferred from homology"/>
<dbReference type="GO" id="GO:0006631">
    <property type="term" value="P:fatty acid metabolic process"/>
    <property type="evidence" value="ECO:0007669"/>
    <property type="project" value="TreeGrafter"/>
</dbReference>
<dbReference type="RefSeq" id="WP_184867913.1">
    <property type="nucleotide sequence ID" value="NZ_JACHIR010000001.1"/>
</dbReference>
<comment type="similarity">
    <text evidence="1">Belongs to the ATP-dependent AMP-binding enzyme family.</text>
</comment>
<feature type="domain" description="AMP-binding enzyme C-terminal" evidence="4">
    <location>
        <begin position="450"/>
        <end position="526"/>
    </location>
</feature>
<dbReference type="Pfam" id="PF00501">
    <property type="entry name" value="AMP-binding"/>
    <property type="match status" value="1"/>
</dbReference>
<dbReference type="Gene3D" id="3.40.50.980">
    <property type="match status" value="2"/>
</dbReference>
<protein>
    <submittedName>
        <fullName evidence="5">Acyl-CoA synthetase (AMP-forming)/AMP-acid ligase II</fullName>
    </submittedName>
</protein>
<dbReference type="FunFam" id="3.30.300.30:FF:000008">
    <property type="entry name" value="2,3-dihydroxybenzoate-AMP ligase"/>
    <property type="match status" value="1"/>
</dbReference>
<evidence type="ECO:0000256" key="1">
    <source>
        <dbReference type="ARBA" id="ARBA00006432"/>
    </source>
</evidence>
<dbReference type="SUPFAM" id="SSF56801">
    <property type="entry name" value="Acetyl-CoA synthetase-like"/>
    <property type="match status" value="1"/>
</dbReference>
<evidence type="ECO:0000313" key="6">
    <source>
        <dbReference type="Proteomes" id="UP000585638"/>
    </source>
</evidence>
<evidence type="ECO:0000256" key="2">
    <source>
        <dbReference type="ARBA" id="ARBA00022598"/>
    </source>
</evidence>
<gene>
    <name evidence="5" type="ORF">BJ998_007419</name>
</gene>
<dbReference type="InterPro" id="IPR025110">
    <property type="entry name" value="AMP-bd_C"/>
</dbReference>
<dbReference type="AlphaFoldDB" id="A0A7W9KPU0"/>
<dbReference type="Gene3D" id="3.30.300.30">
    <property type="match status" value="1"/>
</dbReference>
<dbReference type="InterPro" id="IPR000873">
    <property type="entry name" value="AMP-dep_synth/lig_dom"/>
</dbReference>
<name>A0A7W9KPU0_9PSEU</name>
<keyword evidence="2 5" id="KW-0436">Ligase</keyword>
<dbReference type="InterPro" id="IPR020845">
    <property type="entry name" value="AMP-binding_CS"/>
</dbReference>
<dbReference type="EMBL" id="JACHIR010000001">
    <property type="protein sequence ID" value="MBB5896223.1"/>
    <property type="molecule type" value="Genomic_DNA"/>
</dbReference>
<dbReference type="PANTHER" id="PTHR43201">
    <property type="entry name" value="ACYL-COA SYNTHETASE"/>
    <property type="match status" value="1"/>
</dbReference>
<evidence type="ECO:0000259" key="4">
    <source>
        <dbReference type="Pfam" id="PF13193"/>
    </source>
</evidence>
<dbReference type="Pfam" id="PF13193">
    <property type="entry name" value="AMP-binding_C"/>
    <property type="match status" value="1"/>
</dbReference>
<keyword evidence="6" id="KW-1185">Reference proteome</keyword>
<dbReference type="Proteomes" id="UP000585638">
    <property type="component" value="Unassembled WGS sequence"/>
</dbReference>
<reference evidence="5 6" key="1">
    <citation type="submission" date="2020-08" db="EMBL/GenBank/DDBJ databases">
        <title>Sequencing the genomes of 1000 actinobacteria strains.</title>
        <authorList>
            <person name="Klenk H.-P."/>
        </authorList>
    </citation>
    <scope>NUCLEOTIDE SEQUENCE [LARGE SCALE GENOMIC DNA]</scope>
    <source>
        <strain evidence="5 6">DSM 43851</strain>
    </source>
</reference>
<dbReference type="PANTHER" id="PTHR43201:SF5">
    <property type="entry name" value="MEDIUM-CHAIN ACYL-COA LIGASE ACSF2, MITOCHONDRIAL"/>
    <property type="match status" value="1"/>
</dbReference>
<comment type="caution">
    <text evidence="5">The sequence shown here is derived from an EMBL/GenBank/DDBJ whole genome shotgun (WGS) entry which is preliminary data.</text>
</comment>
<organism evidence="5 6">
    <name type="scientific">Kutzneria kofuensis</name>
    <dbReference type="NCBI Taxonomy" id="103725"/>
    <lineage>
        <taxon>Bacteria</taxon>
        <taxon>Bacillati</taxon>
        <taxon>Actinomycetota</taxon>
        <taxon>Actinomycetes</taxon>
        <taxon>Pseudonocardiales</taxon>
        <taxon>Pseudonocardiaceae</taxon>
        <taxon>Kutzneria</taxon>
    </lineage>
</organism>
<feature type="domain" description="AMP-dependent synthetase/ligase" evidence="3">
    <location>
        <begin position="44"/>
        <end position="399"/>
    </location>
</feature>
<dbReference type="Gene3D" id="2.30.38.10">
    <property type="entry name" value="Luciferase, Domain 3"/>
    <property type="match status" value="1"/>
</dbReference>
<sequence>MAAADLAYWPADTSHPVLELTTGDLLRLAAADAGDQTALIEVAPPDTPSLAGADRTDRQWTYGQLLADAQQCAHWLLTRFSPGERITVWAPNIPEWTILQYGAALAGLILVTANPALRTAELRYVLAQSRSAGLFHTAAFRGSDMTAIAREASAGLPDLRATVCFGDWPDTVRSHQETDALPTVRPGDAAQIQYTSGTTGFPKGALLHHRGLVTNARFMIDRTQLPRRGAVVSAMPLFHTAGCAMGVLGSAHQRASYVLCQLFDPTLVLTAAARHHADMLAGVPTMLIALLSHPDFDRFDLSRLSRVLSGGSPVPPELVRRVEERFGVRFTAVYGQTELSPVISQTSPDDAPNDKATTAGRPLPQLEVAIRDPVSGRLMPTGRVGEICARGYQTMSGYFGMPQRTAETIDADGWLRTGDLGVLDERGYLTVTGRLKDMIIRGGENIYASEIEQVLFTHPGVRDVTVLGLPDPTWGEIVAAVVVPTDADHVPTVAELRDLCREKLAPHKTPARWLTADELPLTGSGKVQKFRLRQQIDRAELPELLRDRDL</sequence>